<proteinExistence type="inferred from homology"/>
<dbReference type="EMBL" id="JAJJMO010000001">
    <property type="protein sequence ID" value="MCC9070921.1"/>
    <property type="molecule type" value="Genomic_DNA"/>
</dbReference>
<dbReference type="InterPro" id="IPR029063">
    <property type="entry name" value="SAM-dependent_MTases_sf"/>
</dbReference>
<dbReference type="InterPro" id="IPR002941">
    <property type="entry name" value="DNA_methylase_N4/N6"/>
</dbReference>
<name>A0ABS8MQA6_9FLAO</name>
<evidence type="ECO:0000256" key="1">
    <source>
        <dbReference type="ARBA" id="ARBA00022603"/>
    </source>
</evidence>
<keyword evidence="1" id="KW-0489">Methyltransferase</keyword>
<dbReference type="EC" id="2.1.1.-" evidence="3"/>
<dbReference type="SUPFAM" id="SSF53335">
    <property type="entry name" value="S-adenosyl-L-methionine-dependent methyltransferases"/>
    <property type="match status" value="1"/>
</dbReference>
<dbReference type="InterPro" id="IPR001091">
    <property type="entry name" value="RM_Methyltransferase"/>
</dbReference>
<dbReference type="Gene3D" id="3.40.50.150">
    <property type="entry name" value="Vaccinia Virus protein VP39"/>
    <property type="match status" value="2"/>
</dbReference>
<comment type="similarity">
    <text evidence="3">Belongs to the N(4)/N(6)-methyltransferase family.</text>
</comment>
<evidence type="ECO:0000313" key="5">
    <source>
        <dbReference type="EMBL" id="MCC9070921.1"/>
    </source>
</evidence>
<dbReference type="RefSeq" id="WP_229987584.1">
    <property type="nucleotide sequence ID" value="NZ_JAJJMO010000001.1"/>
</dbReference>
<accession>A0ABS8MQA6</accession>
<organism evidence="5 6">
    <name type="scientific">Flavobacterium pisciphilum</name>
    <dbReference type="NCBI Taxonomy" id="2893755"/>
    <lineage>
        <taxon>Bacteria</taxon>
        <taxon>Pseudomonadati</taxon>
        <taxon>Bacteroidota</taxon>
        <taxon>Flavobacteriia</taxon>
        <taxon>Flavobacteriales</taxon>
        <taxon>Flavobacteriaceae</taxon>
        <taxon>Flavobacterium</taxon>
    </lineage>
</organism>
<feature type="domain" description="DNA methylase N-4/N-6" evidence="4">
    <location>
        <begin position="34"/>
        <end position="288"/>
    </location>
</feature>
<protein>
    <recommendedName>
        <fullName evidence="3">Methyltransferase</fullName>
        <ecNumber evidence="3">2.1.1.-</ecNumber>
    </recommendedName>
</protein>
<evidence type="ECO:0000313" key="6">
    <source>
        <dbReference type="Proteomes" id="UP001430919"/>
    </source>
</evidence>
<keyword evidence="6" id="KW-1185">Reference proteome</keyword>
<keyword evidence="2" id="KW-0808">Transferase</keyword>
<evidence type="ECO:0000256" key="2">
    <source>
        <dbReference type="ARBA" id="ARBA00022679"/>
    </source>
</evidence>
<dbReference type="Proteomes" id="UP001430919">
    <property type="component" value="Unassembled WGS sequence"/>
</dbReference>
<reference evidence="5" key="1">
    <citation type="submission" date="2021-11" db="EMBL/GenBank/DDBJ databases">
        <title>Description of novel Flavobacterium species.</title>
        <authorList>
            <person name="Saticioglu I.B."/>
            <person name="Ay H."/>
            <person name="Altun S."/>
            <person name="Duman M."/>
        </authorList>
    </citation>
    <scope>NUCLEOTIDE SEQUENCE</scope>
    <source>
        <strain evidence="5">F-65</strain>
    </source>
</reference>
<dbReference type="PRINTS" id="PR00508">
    <property type="entry name" value="S21N4MTFRASE"/>
</dbReference>
<sequence>MEEAYRTTKGIFYKANVEDALQSKDFESYKGKFNLIFFSPPFPLNRKKKYGNLQGEEYIEWISKISSLLSEYLTDDGSIVLEIGNSWEEGRPIMSTLPLRSLLAFLDKGNYKLCQQFIWYNKAKLPSPIQWVNKKRIRVKDSFTTIWWLSKGDYPKANNKNVLVEYSNRMKKLLNEQKYNSGRRPSEHVINEKSFLTNNGGAIPSNVLISSNTDSNSKYLRYCKDKGIGPHPARMPLDLPEFFIRFLTDENDLVFDPFGGSNTTGECAESLNREWISVEINDEYIEGSKGRFDTIITSKSTSSVK</sequence>
<comment type="caution">
    <text evidence="5">The sequence shown here is derived from an EMBL/GenBank/DDBJ whole genome shotgun (WGS) entry which is preliminary data.</text>
</comment>
<gene>
    <name evidence="5" type="ORF">LNQ49_04830</name>
</gene>
<dbReference type="Pfam" id="PF01555">
    <property type="entry name" value="N6_N4_Mtase"/>
    <property type="match status" value="1"/>
</dbReference>
<evidence type="ECO:0000256" key="3">
    <source>
        <dbReference type="RuleBase" id="RU362026"/>
    </source>
</evidence>
<evidence type="ECO:0000259" key="4">
    <source>
        <dbReference type="Pfam" id="PF01555"/>
    </source>
</evidence>